<proteinExistence type="predicted"/>
<sequence length="341" mass="38918">MSGGRVTSDSALNNFCYRRGAPSTRRAWTVVAVKMKRKKWTEAEEETLISAYSELVSSCGGISQLRTREKKFQPIADRVNSLHHLRDATAFPFRWSWRDVSIKIQNMRHQYLGVKLKLPSPSSAAEGPDWDHALHLWPNFLRYKAVFGDIDPHPSPFSSSPASAYASAASDDGRVENLGKMVAELGEVLVGREESRREREGCDREGRYQRRREIEALTAMVPSEEEERRQLWRRREERREEEEMEWREKMLEMQMEHEKQVMQMHAEACQVQMQMLGIVVRLVCQFLSPTASSGAGGGDAGINGLQHHVMHNLQQQQQPQSPGSLVGDNVKNDVHSGEDYL</sequence>
<dbReference type="Proteomes" id="UP000829196">
    <property type="component" value="Unassembled WGS sequence"/>
</dbReference>
<evidence type="ECO:0000313" key="2">
    <source>
        <dbReference type="EMBL" id="KAI0511529.1"/>
    </source>
</evidence>
<dbReference type="EMBL" id="JAGYWB010000009">
    <property type="protein sequence ID" value="KAI0511529.1"/>
    <property type="molecule type" value="Genomic_DNA"/>
</dbReference>
<keyword evidence="3" id="KW-1185">Reference proteome</keyword>
<accession>A0A8T3BEJ4</accession>
<dbReference type="PANTHER" id="PTHR37076">
    <property type="entry name" value="HISTONE-LYSINE N-METHYLTRANSFERASE, H3 LYSINE-79 SPECIFIC-LIKE-RELATED"/>
    <property type="match status" value="1"/>
</dbReference>
<comment type="caution">
    <text evidence="2">The sequence shown here is derived from an EMBL/GenBank/DDBJ whole genome shotgun (WGS) entry which is preliminary data.</text>
</comment>
<reference evidence="2" key="1">
    <citation type="journal article" date="2022" name="Front. Genet.">
        <title>Chromosome-Scale Assembly of the Dendrobium nobile Genome Provides Insights Into the Molecular Mechanism of the Biosynthesis of the Medicinal Active Ingredient of Dendrobium.</title>
        <authorList>
            <person name="Xu Q."/>
            <person name="Niu S.-C."/>
            <person name="Li K.-L."/>
            <person name="Zheng P.-J."/>
            <person name="Zhang X.-J."/>
            <person name="Jia Y."/>
            <person name="Liu Y."/>
            <person name="Niu Y.-X."/>
            <person name="Yu L.-H."/>
            <person name="Chen D.-F."/>
            <person name="Zhang G.-Q."/>
        </authorList>
    </citation>
    <scope>NUCLEOTIDE SEQUENCE</scope>
    <source>
        <tissue evidence="2">Leaf</tissue>
    </source>
</reference>
<feature type="region of interest" description="Disordered" evidence="1">
    <location>
        <begin position="313"/>
        <end position="341"/>
    </location>
</feature>
<protein>
    <submittedName>
        <fullName evidence="2">Uncharacterized protein</fullName>
    </submittedName>
</protein>
<organism evidence="2 3">
    <name type="scientific">Dendrobium nobile</name>
    <name type="common">Orchid</name>
    <dbReference type="NCBI Taxonomy" id="94219"/>
    <lineage>
        <taxon>Eukaryota</taxon>
        <taxon>Viridiplantae</taxon>
        <taxon>Streptophyta</taxon>
        <taxon>Embryophyta</taxon>
        <taxon>Tracheophyta</taxon>
        <taxon>Spermatophyta</taxon>
        <taxon>Magnoliopsida</taxon>
        <taxon>Liliopsida</taxon>
        <taxon>Asparagales</taxon>
        <taxon>Orchidaceae</taxon>
        <taxon>Epidendroideae</taxon>
        <taxon>Malaxideae</taxon>
        <taxon>Dendrobiinae</taxon>
        <taxon>Dendrobium</taxon>
    </lineage>
</organism>
<dbReference type="PANTHER" id="PTHR37076:SF3">
    <property type="entry name" value="STRESS RESPONSE PROTEIN NST1-LIKE"/>
    <property type="match status" value="1"/>
</dbReference>
<evidence type="ECO:0000256" key="1">
    <source>
        <dbReference type="SAM" id="MobiDB-lite"/>
    </source>
</evidence>
<dbReference type="AlphaFoldDB" id="A0A8T3BEJ4"/>
<dbReference type="OrthoDB" id="1725125at2759"/>
<gene>
    <name evidence="2" type="ORF">KFK09_012159</name>
</gene>
<feature type="compositionally biased region" description="Basic and acidic residues" evidence="1">
    <location>
        <begin position="330"/>
        <end position="341"/>
    </location>
</feature>
<evidence type="ECO:0000313" key="3">
    <source>
        <dbReference type="Proteomes" id="UP000829196"/>
    </source>
</evidence>
<name>A0A8T3BEJ4_DENNO</name>